<dbReference type="InterPro" id="IPR014240">
    <property type="entry name" value="YteA"/>
</dbReference>
<dbReference type="InterPro" id="IPR037187">
    <property type="entry name" value="DnaK_N"/>
</dbReference>
<dbReference type="SUPFAM" id="SSF57716">
    <property type="entry name" value="Glucocorticoid receptor-like (DNA-binding domain)"/>
    <property type="match status" value="1"/>
</dbReference>
<evidence type="ECO:0000259" key="6">
    <source>
        <dbReference type="Pfam" id="PF01258"/>
    </source>
</evidence>
<feature type="domain" description="Zinc finger DksA/TraR C4-type" evidence="6">
    <location>
        <begin position="87"/>
        <end position="117"/>
    </location>
</feature>
<reference evidence="7 8" key="1">
    <citation type="submission" date="2018-03" db="EMBL/GenBank/DDBJ databases">
        <title>Genome sequence of Clostridium luticellarii DSM 29923.</title>
        <authorList>
            <person name="Poehlein A."/>
            <person name="Daniel R."/>
        </authorList>
    </citation>
    <scope>NUCLEOTIDE SEQUENCE [LARGE SCALE GENOMIC DNA]</scope>
    <source>
        <strain evidence="7 8">DSM 29923</strain>
    </source>
</reference>
<gene>
    <name evidence="7" type="primary">yocK</name>
    <name evidence="7" type="ORF">CLLU_26020</name>
</gene>
<feature type="zinc finger region" description="dksA C4-type" evidence="4">
    <location>
        <begin position="92"/>
        <end position="116"/>
    </location>
</feature>
<proteinExistence type="predicted"/>
<dbReference type="AlphaFoldDB" id="A0A2T0BIF6"/>
<feature type="region of interest" description="Disordered" evidence="5">
    <location>
        <begin position="175"/>
        <end position="198"/>
    </location>
</feature>
<evidence type="ECO:0000256" key="1">
    <source>
        <dbReference type="ARBA" id="ARBA00022723"/>
    </source>
</evidence>
<feature type="region of interest" description="Disordered" evidence="5">
    <location>
        <begin position="29"/>
        <end position="54"/>
    </location>
</feature>
<dbReference type="Proteomes" id="UP000237798">
    <property type="component" value="Unassembled WGS sequence"/>
</dbReference>
<keyword evidence="2" id="KW-0863">Zinc-finger</keyword>
<dbReference type="Gene3D" id="1.20.120.910">
    <property type="entry name" value="DksA, coiled-coil domain"/>
    <property type="match status" value="1"/>
</dbReference>
<evidence type="ECO:0000313" key="7">
    <source>
        <dbReference type="EMBL" id="PRR83676.1"/>
    </source>
</evidence>
<dbReference type="EMBL" id="PVXP01000044">
    <property type="protein sequence ID" value="PRR83676.1"/>
    <property type="molecule type" value="Genomic_DNA"/>
</dbReference>
<evidence type="ECO:0000313" key="8">
    <source>
        <dbReference type="Proteomes" id="UP000237798"/>
    </source>
</evidence>
<feature type="compositionally biased region" description="Polar residues" evidence="5">
    <location>
        <begin position="187"/>
        <end position="198"/>
    </location>
</feature>
<protein>
    <submittedName>
        <fullName evidence="7">General stress protein 16O</fullName>
    </submittedName>
</protein>
<keyword evidence="1" id="KW-0479">Metal-binding</keyword>
<feature type="compositionally biased region" description="Basic and acidic residues" evidence="5">
    <location>
        <begin position="125"/>
        <end position="134"/>
    </location>
</feature>
<dbReference type="RefSeq" id="WP_106010198.1">
    <property type="nucleotide sequence ID" value="NZ_PVXP01000044.1"/>
</dbReference>
<dbReference type="NCBIfam" id="TIGR02890">
    <property type="entry name" value="bacill_yteA"/>
    <property type="match status" value="1"/>
</dbReference>
<name>A0A2T0BIF6_9CLOT</name>
<dbReference type="PANTHER" id="PTHR33823">
    <property type="entry name" value="RNA POLYMERASE-BINDING TRANSCRIPTION FACTOR DKSA-RELATED"/>
    <property type="match status" value="1"/>
</dbReference>
<dbReference type="GO" id="GO:0008270">
    <property type="term" value="F:zinc ion binding"/>
    <property type="evidence" value="ECO:0007669"/>
    <property type="project" value="UniProtKB-KW"/>
</dbReference>
<evidence type="ECO:0000256" key="4">
    <source>
        <dbReference type="PROSITE-ProRule" id="PRU00510"/>
    </source>
</evidence>
<feature type="region of interest" description="Disordered" evidence="5">
    <location>
        <begin position="125"/>
        <end position="149"/>
    </location>
</feature>
<dbReference type="OrthoDB" id="9811543at2"/>
<organism evidence="7 8">
    <name type="scientific">Clostridium luticellarii</name>
    <dbReference type="NCBI Taxonomy" id="1691940"/>
    <lineage>
        <taxon>Bacteria</taxon>
        <taxon>Bacillati</taxon>
        <taxon>Bacillota</taxon>
        <taxon>Clostridia</taxon>
        <taxon>Eubacteriales</taxon>
        <taxon>Clostridiaceae</taxon>
        <taxon>Clostridium</taxon>
    </lineage>
</organism>
<accession>A0A2T0BIF6</accession>
<evidence type="ECO:0000256" key="2">
    <source>
        <dbReference type="ARBA" id="ARBA00022771"/>
    </source>
</evidence>
<comment type="caution">
    <text evidence="7">The sequence shown here is derived from an EMBL/GenBank/DDBJ whole genome shotgun (WGS) entry which is preliminary data.</text>
</comment>
<dbReference type="PROSITE" id="PS51128">
    <property type="entry name" value="ZF_DKSA_2"/>
    <property type="match status" value="1"/>
</dbReference>
<keyword evidence="8" id="KW-1185">Reference proteome</keyword>
<evidence type="ECO:0000256" key="5">
    <source>
        <dbReference type="SAM" id="MobiDB-lite"/>
    </source>
</evidence>
<evidence type="ECO:0000256" key="3">
    <source>
        <dbReference type="ARBA" id="ARBA00022833"/>
    </source>
</evidence>
<dbReference type="InterPro" id="IPR000962">
    <property type="entry name" value="Znf_DskA_TraR"/>
</dbReference>
<dbReference type="Pfam" id="PF01258">
    <property type="entry name" value="zf-dskA_traR"/>
    <property type="match status" value="1"/>
</dbReference>
<dbReference type="PANTHER" id="PTHR33823:SF4">
    <property type="entry name" value="GENERAL STRESS PROTEIN 16O"/>
    <property type="match status" value="1"/>
</dbReference>
<sequence length="198" mass="23035">MDNNLLKKFKNKLEVQKREAEDLLQQMEKNGTIKSNEEFSSELSAYDNHPADSASSLYDKERGLAFQKNEEIIIDKIDNALKNIEKGTYGKCKKCGKEIDQKRMEYVPYTEYCIDCQDNMDSLKPVESKNRPSEEDVIGDTMENGYGRQTEFDSEDSYQAVGKFNRRENIVEEYTDEDEEYVEPVESISNDQYKNQLP</sequence>
<keyword evidence="3" id="KW-0862">Zinc</keyword>
<dbReference type="SUPFAM" id="SSF109635">
    <property type="entry name" value="DnaK suppressor protein DksA, alpha-hairpin domain"/>
    <property type="match status" value="1"/>
</dbReference>